<proteinExistence type="predicted"/>
<sequence>MDLLYNVEQMNETLHKVIAHITPLRCHEICWQSTLMADTGTATFAEDGARECHQIEGTNSTAFLRHMTRYTVEKQGSGYELVVETELQEDSEEGLVTLAALNLGKDNNKVRTKTFSSKSSNRTFRLPLAEDSVYAVQYQYTKVKPFHYTTKEHFLVETIPGNSTDVSQPLIEAQFAMENHTTITGGVTQTPTVTLGRGDAYSNHEVVVRVDPQCEDTNISSTWTFGDDERQTNEKMDLTAAICYNYPKASFCDPARNYTTVCSQMLCYSAAVAIEGADYPSNVRCVNVTEHFPVDSAN</sequence>
<protein>
    <recommendedName>
        <fullName evidence="3">AMOP domain protein</fullName>
    </recommendedName>
</protein>
<evidence type="ECO:0000313" key="2">
    <source>
        <dbReference type="Proteomes" id="UP001303046"/>
    </source>
</evidence>
<keyword evidence="2" id="KW-1185">Reference proteome</keyword>
<evidence type="ECO:0008006" key="3">
    <source>
        <dbReference type="Google" id="ProtNLM"/>
    </source>
</evidence>
<dbReference type="Proteomes" id="UP001303046">
    <property type="component" value="Unassembled WGS sequence"/>
</dbReference>
<comment type="caution">
    <text evidence="1">The sequence shown here is derived from an EMBL/GenBank/DDBJ whole genome shotgun (WGS) entry which is preliminary data.</text>
</comment>
<evidence type="ECO:0000313" key="1">
    <source>
        <dbReference type="EMBL" id="KAK6747586.1"/>
    </source>
</evidence>
<reference evidence="1 2" key="1">
    <citation type="submission" date="2023-08" db="EMBL/GenBank/DDBJ databases">
        <title>A Necator americanus chromosomal reference genome.</title>
        <authorList>
            <person name="Ilik V."/>
            <person name="Petrzelkova K.J."/>
            <person name="Pardy F."/>
            <person name="Fuh T."/>
            <person name="Niatou-Singa F.S."/>
            <person name="Gouil Q."/>
            <person name="Baker L."/>
            <person name="Ritchie M.E."/>
            <person name="Jex A.R."/>
            <person name="Gazzola D."/>
            <person name="Li H."/>
            <person name="Toshio Fujiwara R."/>
            <person name="Zhan B."/>
            <person name="Aroian R.V."/>
            <person name="Pafco B."/>
            <person name="Schwarz E.M."/>
        </authorList>
    </citation>
    <scope>NUCLEOTIDE SEQUENCE [LARGE SCALE GENOMIC DNA]</scope>
    <source>
        <strain evidence="1 2">Aroian</strain>
        <tissue evidence="1">Whole animal</tissue>
    </source>
</reference>
<gene>
    <name evidence="1" type="primary">Necator_chrIV.g13944</name>
    <name evidence="1" type="ORF">RB195_000652</name>
</gene>
<organism evidence="1 2">
    <name type="scientific">Necator americanus</name>
    <name type="common">Human hookworm</name>
    <dbReference type="NCBI Taxonomy" id="51031"/>
    <lineage>
        <taxon>Eukaryota</taxon>
        <taxon>Metazoa</taxon>
        <taxon>Ecdysozoa</taxon>
        <taxon>Nematoda</taxon>
        <taxon>Chromadorea</taxon>
        <taxon>Rhabditida</taxon>
        <taxon>Rhabditina</taxon>
        <taxon>Rhabditomorpha</taxon>
        <taxon>Strongyloidea</taxon>
        <taxon>Ancylostomatidae</taxon>
        <taxon>Bunostominae</taxon>
        <taxon>Necator</taxon>
    </lineage>
</organism>
<name>A0ABR1DC27_NECAM</name>
<accession>A0ABR1DC27</accession>
<dbReference type="EMBL" id="JAVFWL010000004">
    <property type="protein sequence ID" value="KAK6747586.1"/>
    <property type="molecule type" value="Genomic_DNA"/>
</dbReference>